<sequence>MNVARGAVSAGRMRAWRVHAYGAGTEELRLESARVPPLRAPDQLLVRVRTASINPLDVAMLGNTTHHLHTRCVLWSPASLYTFKHMSAGGYGSRILNTLRTLDGTELEFPLVPGRDFAGEVVAAGAGCRRRVGERVWGVVPPHRPGSHADYVTVRERWTGLAPLALSDEEAGGALYAALSACAALRAGGLPPGRRARRPPRVLLLGLGGVGHAALQLLVDAGAESFNRHYNYKEYFINNVNVSAPRQVIVGCSADLCERATSLGAAAALDRSSADYDRLLEESGPYEVIVDCAGVGGSEAGTRRWRFSRFVTLSSPLLRLTDARGLLGGGCAAAARLLADGLSAARTAPAPSACPPHVRWAFFTPSADDIDMLHRLAERGRLSVCVERVFPWWEGVAAYERAARGGARGKLVLDFTAERTVSSC</sequence>
<dbReference type="InterPro" id="IPR036291">
    <property type="entry name" value="NAD(P)-bd_dom_sf"/>
</dbReference>
<dbReference type="OrthoDB" id="48317at2759"/>
<dbReference type="PANTHER" id="PTHR11695:SF294">
    <property type="entry name" value="RETICULON-4-INTERACTING PROTEIN 1, MITOCHONDRIAL"/>
    <property type="match status" value="1"/>
</dbReference>
<evidence type="ECO:0000313" key="2">
    <source>
        <dbReference type="EMBL" id="CAG9560841.1"/>
    </source>
</evidence>
<evidence type="ECO:0000259" key="1">
    <source>
        <dbReference type="SMART" id="SM00829"/>
    </source>
</evidence>
<keyword evidence="3" id="KW-1185">Reference proteome</keyword>
<dbReference type="InterPro" id="IPR011032">
    <property type="entry name" value="GroES-like_sf"/>
</dbReference>
<proteinExistence type="predicted"/>
<dbReference type="Gene3D" id="3.40.50.720">
    <property type="entry name" value="NAD(P)-binding Rossmann-like Domain"/>
    <property type="match status" value="2"/>
</dbReference>
<dbReference type="Pfam" id="PF08240">
    <property type="entry name" value="ADH_N"/>
    <property type="match status" value="1"/>
</dbReference>
<dbReference type="InterPro" id="IPR020843">
    <property type="entry name" value="ER"/>
</dbReference>
<name>A0A8J2VQV6_9NEOP</name>
<evidence type="ECO:0000313" key="3">
    <source>
        <dbReference type="Proteomes" id="UP000789524"/>
    </source>
</evidence>
<dbReference type="GO" id="GO:0005739">
    <property type="term" value="C:mitochondrion"/>
    <property type="evidence" value="ECO:0007669"/>
    <property type="project" value="TreeGrafter"/>
</dbReference>
<protein>
    <submittedName>
        <fullName evidence="2">(African queen) hypothetical protein</fullName>
    </submittedName>
</protein>
<dbReference type="InterPro" id="IPR013154">
    <property type="entry name" value="ADH-like_N"/>
</dbReference>
<dbReference type="SUPFAM" id="SSF50129">
    <property type="entry name" value="GroES-like"/>
    <property type="match status" value="1"/>
</dbReference>
<dbReference type="InterPro" id="IPR050700">
    <property type="entry name" value="YIM1/Zinc_Alcohol_DH_Fams"/>
</dbReference>
<dbReference type="EMBL" id="CAKASE010000046">
    <property type="protein sequence ID" value="CAG9560841.1"/>
    <property type="molecule type" value="Genomic_DNA"/>
</dbReference>
<reference evidence="2" key="1">
    <citation type="submission" date="2021-09" db="EMBL/GenBank/DDBJ databases">
        <authorList>
            <person name="Martin H S."/>
        </authorList>
    </citation>
    <scope>NUCLEOTIDE SEQUENCE</scope>
</reference>
<dbReference type="PANTHER" id="PTHR11695">
    <property type="entry name" value="ALCOHOL DEHYDROGENASE RELATED"/>
    <property type="match status" value="1"/>
</dbReference>
<feature type="domain" description="Enoyl reductase (ER)" evidence="1">
    <location>
        <begin position="24"/>
        <end position="413"/>
    </location>
</feature>
<comment type="caution">
    <text evidence="2">The sequence shown here is derived from an EMBL/GenBank/DDBJ whole genome shotgun (WGS) entry which is preliminary data.</text>
</comment>
<gene>
    <name evidence="2" type="ORF">DCHRY22_LOCUS2443</name>
</gene>
<dbReference type="Gene3D" id="3.90.180.10">
    <property type="entry name" value="Medium-chain alcohol dehydrogenases, catalytic domain"/>
    <property type="match status" value="3"/>
</dbReference>
<organism evidence="2 3">
    <name type="scientific">Danaus chrysippus</name>
    <name type="common">African queen</name>
    <dbReference type="NCBI Taxonomy" id="151541"/>
    <lineage>
        <taxon>Eukaryota</taxon>
        <taxon>Metazoa</taxon>
        <taxon>Ecdysozoa</taxon>
        <taxon>Arthropoda</taxon>
        <taxon>Hexapoda</taxon>
        <taxon>Insecta</taxon>
        <taxon>Pterygota</taxon>
        <taxon>Neoptera</taxon>
        <taxon>Endopterygota</taxon>
        <taxon>Lepidoptera</taxon>
        <taxon>Glossata</taxon>
        <taxon>Ditrysia</taxon>
        <taxon>Papilionoidea</taxon>
        <taxon>Nymphalidae</taxon>
        <taxon>Danainae</taxon>
        <taxon>Danaini</taxon>
        <taxon>Danaina</taxon>
        <taxon>Danaus</taxon>
        <taxon>Anosia</taxon>
    </lineage>
</organism>
<dbReference type="SMART" id="SM00829">
    <property type="entry name" value="PKS_ER"/>
    <property type="match status" value="1"/>
</dbReference>
<dbReference type="Pfam" id="PF13602">
    <property type="entry name" value="ADH_zinc_N_2"/>
    <property type="match status" value="1"/>
</dbReference>
<accession>A0A8J2VQV6</accession>
<dbReference type="AlphaFoldDB" id="A0A8J2VQV6"/>
<dbReference type="Proteomes" id="UP000789524">
    <property type="component" value="Unassembled WGS sequence"/>
</dbReference>
<dbReference type="SUPFAM" id="SSF51735">
    <property type="entry name" value="NAD(P)-binding Rossmann-fold domains"/>
    <property type="match status" value="1"/>
</dbReference>
<dbReference type="GO" id="GO:0016491">
    <property type="term" value="F:oxidoreductase activity"/>
    <property type="evidence" value="ECO:0007669"/>
    <property type="project" value="InterPro"/>
</dbReference>